<comment type="pathway">
    <text evidence="4 16">Amino-acid biosynthesis; L-tryptophan biosynthesis; L-tryptophan from chorismate: step 4/5.</text>
</comment>
<evidence type="ECO:0000259" key="19">
    <source>
        <dbReference type="Pfam" id="PF00218"/>
    </source>
</evidence>
<evidence type="ECO:0000256" key="9">
    <source>
        <dbReference type="ARBA" id="ARBA00022793"/>
    </source>
</evidence>
<evidence type="ECO:0000256" key="13">
    <source>
        <dbReference type="ARBA" id="ARBA00023239"/>
    </source>
</evidence>
<evidence type="ECO:0000256" key="16">
    <source>
        <dbReference type="HAMAP-Rule" id="MF_00134"/>
    </source>
</evidence>
<reference evidence="21" key="1">
    <citation type="submission" date="2021-04" db="EMBL/GenBank/DDBJ databases">
        <title>Novel species in family Eggerthellaceae.</title>
        <authorList>
            <person name="Zhang G."/>
        </authorList>
    </citation>
    <scope>NUCLEOTIDE SEQUENCE</scope>
    <source>
        <strain evidence="21">Zg-886</strain>
    </source>
</reference>
<dbReference type="NCBIfam" id="NF001377">
    <property type="entry name" value="PRK00278.2-4"/>
    <property type="match status" value="1"/>
</dbReference>
<feature type="region of interest" description="Disordered" evidence="18">
    <location>
        <begin position="285"/>
        <end position="368"/>
    </location>
</feature>
<evidence type="ECO:0000256" key="4">
    <source>
        <dbReference type="ARBA" id="ARBA00004696"/>
    </source>
</evidence>
<dbReference type="EMBL" id="CP072829">
    <property type="protein sequence ID" value="QTU84514.1"/>
    <property type="molecule type" value="Genomic_DNA"/>
</dbReference>
<evidence type="ECO:0000256" key="7">
    <source>
        <dbReference type="ARBA" id="ARBA00009847"/>
    </source>
</evidence>
<evidence type="ECO:0000256" key="15">
    <source>
        <dbReference type="ARBA" id="ARBA00025592"/>
    </source>
</evidence>
<dbReference type="GO" id="GO:0000162">
    <property type="term" value="P:L-tryptophan biosynthetic process"/>
    <property type="evidence" value="ECO:0007669"/>
    <property type="project" value="UniProtKB-UniRule"/>
</dbReference>
<feature type="domain" description="Indole-3-glycerol phosphate synthase" evidence="19">
    <location>
        <begin position="53"/>
        <end position="275"/>
    </location>
</feature>
<feature type="compositionally biased region" description="Low complexity" evidence="18">
    <location>
        <begin position="291"/>
        <end position="338"/>
    </location>
</feature>
<dbReference type="RefSeq" id="WP_166338219.1">
    <property type="nucleotide sequence ID" value="NZ_CP072829.1"/>
</dbReference>
<dbReference type="PANTHER" id="PTHR22854">
    <property type="entry name" value="TRYPTOPHAN BIOSYNTHESIS PROTEIN"/>
    <property type="match status" value="1"/>
</dbReference>
<organism evidence="21 22">
    <name type="scientific">Xiamenia xianingshaonis</name>
    <dbReference type="NCBI Taxonomy" id="2682776"/>
    <lineage>
        <taxon>Bacteria</taxon>
        <taxon>Bacillati</taxon>
        <taxon>Actinomycetota</taxon>
        <taxon>Coriobacteriia</taxon>
        <taxon>Eggerthellales</taxon>
        <taxon>Eggerthellaceae</taxon>
        <taxon>Xiamenia</taxon>
    </lineage>
</organism>
<dbReference type="InterPro" id="IPR045186">
    <property type="entry name" value="Indole-3-glycerol_P_synth"/>
</dbReference>
<keyword evidence="10 16" id="KW-0822">Tryptophan biosynthesis</keyword>
<comment type="catalytic activity">
    <reaction evidence="2 16">
        <text>1-(2-carboxyphenylamino)-1-deoxy-D-ribulose 5-phosphate + H(+) = (1S,2R)-1-C-(indol-3-yl)glycerol 3-phosphate + CO2 + H2O</text>
        <dbReference type="Rhea" id="RHEA:23476"/>
        <dbReference type="ChEBI" id="CHEBI:15377"/>
        <dbReference type="ChEBI" id="CHEBI:15378"/>
        <dbReference type="ChEBI" id="CHEBI:16526"/>
        <dbReference type="ChEBI" id="CHEBI:58613"/>
        <dbReference type="ChEBI" id="CHEBI:58866"/>
        <dbReference type="EC" id="4.1.1.48"/>
    </reaction>
</comment>
<dbReference type="InterPro" id="IPR011060">
    <property type="entry name" value="RibuloseP-bd_barrel"/>
</dbReference>
<dbReference type="Proteomes" id="UP000671910">
    <property type="component" value="Chromosome"/>
</dbReference>
<evidence type="ECO:0000256" key="1">
    <source>
        <dbReference type="ARBA" id="ARBA00001164"/>
    </source>
</evidence>
<keyword evidence="12 17" id="KW-0413">Isomerase</keyword>
<comment type="pathway">
    <text evidence="3 17">Amino-acid biosynthesis; L-tryptophan biosynthesis; L-tryptophan from chorismate: step 3/5.</text>
</comment>
<evidence type="ECO:0000256" key="10">
    <source>
        <dbReference type="ARBA" id="ARBA00022822"/>
    </source>
</evidence>
<evidence type="ECO:0000256" key="17">
    <source>
        <dbReference type="HAMAP-Rule" id="MF_00135"/>
    </source>
</evidence>
<name>A0A9E6MR99_9ACTN</name>
<feature type="domain" description="N-(5'phosphoribosyl) anthranilate isomerase (PRAI)" evidence="20">
    <location>
        <begin position="379"/>
        <end position="556"/>
    </location>
</feature>
<dbReference type="AlphaFoldDB" id="A0A9E6MR99"/>
<dbReference type="EC" id="4.1.1.48" evidence="16"/>
<keyword evidence="14" id="KW-0511">Multifunctional enzyme</keyword>
<evidence type="ECO:0000256" key="3">
    <source>
        <dbReference type="ARBA" id="ARBA00004664"/>
    </source>
</evidence>
<comment type="similarity">
    <text evidence="7">In the C-terminal section; belongs to the TrpF family.</text>
</comment>
<evidence type="ECO:0000256" key="8">
    <source>
        <dbReference type="ARBA" id="ARBA00022605"/>
    </source>
</evidence>
<dbReference type="SUPFAM" id="SSF51366">
    <property type="entry name" value="Ribulose-phoshate binding barrel"/>
    <property type="match status" value="2"/>
</dbReference>
<dbReference type="HAMAP" id="MF_00134_B">
    <property type="entry name" value="IGPS_B"/>
    <property type="match status" value="1"/>
</dbReference>
<dbReference type="CDD" id="cd00331">
    <property type="entry name" value="IGPS"/>
    <property type="match status" value="1"/>
</dbReference>
<dbReference type="Pfam" id="PF00218">
    <property type="entry name" value="IGPS"/>
    <property type="match status" value="1"/>
</dbReference>
<keyword evidence="9 16" id="KW-0210">Decarboxylase</keyword>
<evidence type="ECO:0000259" key="20">
    <source>
        <dbReference type="Pfam" id="PF00697"/>
    </source>
</evidence>
<dbReference type="HAMAP" id="MF_00135">
    <property type="entry name" value="PRAI"/>
    <property type="match status" value="1"/>
</dbReference>
<protein>
    <recommendedName>
        <fullName evidence="16 17">Multifunctional fusion protein</fullName>
    </recommendedName>
    <domain>
        <recommendedName>
            <fullName evidence="16">Indole-3-glycerol phosphate synthase</fullName>
            <shortName evidence="16">IGPS</shortName>
            <ecNumber evidence="16">4.1.1.48</ecNumber>
        </recommendedName>
    </domain>
    <domain>
        <recommendedName>
            <fullName evidence="17">N-(5'-phosphoribosyl)anthranilate isomerase</fullName>
            <shortName evidence="17">PRAI</shortName>
            <ecNumber evidence="17">5.3.1.24</ecNumber>
        </recommendedName>
    </domain>
</protein>
<comment type="similarity">
    <text evidence="5">In the N-terminal section; belongs to the TrpC family.</text>
</comment>
<evidence type="ECO:0000313" key="21">
    <source>
        <dbReference type="EMBL" id="QTU84514.1"/>
    </source>
</evidence>
<dbReference type="PROSITE" id="PS00614">
    <property type="entry name" value="IGPS"/>
    <property type="match status" value="1"/>
</dbReference>
<keyword evidence="13 16" id="KW-0456">Lyase</keyword>
<dbReference type="GO" id="GO:0004425">
    <property type="term" value="F:indole-3-glycerol-phosphate synthase activity"/>
    <property type="evidence" value="ECO:0007669"/>
    <property type="project" value="UniProtKB-UniRule"/>
</dbReference>
<dbReference type="InterPro" id="IPR001468">
    <property type="entry name" value="Indole-3-GlycerolPSynthase_CS"/>
</dbReference>
<dbReference type="InterPro" id="IPR013785">
    <property type="entry name" value="Aldolase_TIM"/>
</dbReference>
<comment type="function">
    <text evidence="15">Bifunctional enzyme that catalyzes two sequential steps of tryptophan biosynthetic pathway. The first reaction is catalyzed by the isomerase, coded by the TrpF domain; the second reaction is catalyzed by the synthase, coded by the TrpC domain.</text>
</comment>
<dbReference type="InterPro" id="IPR013798">
    <property type="entry name" value="Indole-3-glycerol_P_synth_dom"/>
</dbReference>
<evidence type="ECO:0000256" key="11">
    <source>
        <dbReference type="ARBA" id="ARBA00023141"/>
    </source>
</evidence>
<sequence length="583" mass="61498">MENILATIAAATKERIAAQKLETSPEEMARRAEEAAVEELEENAERGIVDPEGAPTFRYPFYEHLSCPGLSFICEVKKASPSAGVIAEDFPFLDIAVDYSASGAAAVSCLTEPTWFQGSDEQLFEIADTVAVPVLRKDFVVDPYMVDQARALGAYAVLLITSLLDDDTLASCIERARILGMDALVEARNEEEISRALAAGASIIGVNNRNLDDFSVDFGHAARLRPLVPEDVLFVVESGLKGPEDVAKLVSIGADAVLVGEALMRADDRRAALGELLDAAEAALGDEEADGPGTEEPADEAAPGAEAPTPAGEAIPESEPDSVTAPSPSPSPTAAAAPEPEPTPEPAPAAEPEPVGPPAGDPWWPEGVARVPHPAPAVKFCGITCDEDAESVNEVCVDYAGFVFAPASKRCVTRDEANALRLRLDDYVSTVGVFVDADPAEIAFIAACGIISIAQLHGSEDAAYIKRLRALAPSELVIWQAVQVTGPEDVRRGEQSPADFVLFDAGAGSGETFDWSLLADVERPFGLAGGLSPDNIADAMTAVHPVLVDASTGVEAAELGPHGRPVKDRDAMLRFKDLARRPY</sequence>
<comment type="similarity">
    <text evidence="17">Belongs to the TrpF family.</text>
</comment>
<dbReference type="Pfam" id="PF00697">
    <property type="entry name" value="PRAI"/>
    <property type="match status" value="1"/>
</dbReference>
<dbReference type="InterPro" id="IPR001240">
    <property type="entry name" value="PRAI_dom"/>
</dbReference>
<evidence type="ECO:0000313" key="22">
    <source>
        <dbReference type="Proteomes" id="UP000671910"/>
    </source>
</evidence>
<dbReference type="PANTHER" id="PTHR22854:SF2">
    <property type="entry name" value="INDOLE-3-GLYCEROL-PHOSPHATE SYNTHASE"/>
    <property type="match status" value="1"/>
</dbReference>
<dbReference type="FunFam" id="3.20.20.70:FF:000024">
    <property type="entry name" value="Indole-3-glycerol phosphate synthase"/>
    <property type="match status" value="1"/>
</dbReference>
<evidence type="ECO:0000256" key="5">
    <source>
        <dbReference type="ARBA" id="ARBA00007902"/>
    </source>
</evidence>
<evidence type="ECO:0000256" key="2">
    <source>
        <dbReference type="ARBA" id="ARBA00001633"/>
    </source>
</evidence>
<comment type="catalytic activity">
    <reaction evidence="1 17">
        <text>N-(5-phospho-beta-D-ribosyl)anthranilate = 1-(2-carboxyphenylamino)-1-deoxy-D-ribulose 5-phosphate</text>
        <dbReference type="Rhea" id="RHEA:21540"/>
        <dbReference type="ChEBI" id="CHEBI:18277"/>
        <dbReference type="ChEBI" id="CHEBI:58613"/>
        <dbReference type="EC" id="5.3.1.24"/>
    </reaction>
</comment>
<dbReference type="KEGG" id="ebz:J7S26_00855"/>
<evidence type="ECO:0000256" key="14">
    <source>
        <dbReference type="ARBA" id="ARBA00023268"/>
    </source>
</evidence>
<dbReference type="Gene3D" id="3.20.20.70">
    <property type="entry name" value="Aldolase class I"/>
    <property type="match status" value="2"/>
</dbReference>
<dbReference type="EC" id="5.3.1.24" evidence="17"/>
<evidence type="ECO:0000256" key="12">
    <source>
        <dbReference type="ARBA" id="ARBA00023235"/>
    </source>
</evidence>
<proteinExistence type="inferred from homology"/>
<feature type="compositionally biased region" description="Pro residues" evidence="18">
    <location>
        <begin position="339"/>
        <end position="360"/>
    </location>
</feature>
<keyword evidence="11 16" id="KW-0057">Aromatic amino acid biosynthesis</keyword>
<evidence type="ECO:0000256" key="6">
    <source>
        <dbReference type="ARBA" id="ARBA00008737"/>
    </source>
</evidence>
<keyword evidence="8 16" id="KW-0028">Amino-acid biosynthesis</keyword>
<dbReference type="GO" id="GO:0004640">
    <property type="term" value="F:phosphoribosylanthranilate isomerase activity"/>
    <property type="evidence" value="ECO:0007669"/>
    <property type="project" value="UniProtKB-UniRule"/>
</dbReference>
<dbReference type="CDD" id="cd00405">
    <property type="entry name" value="PRAI"/>
    <property type="match status" value="1"/>
</dbReference>
<comment type="similarity">
    <text evidence="6 16">Belongs to the TrpC family.</text>
</comment>
<accession>A0A9E6MR99</accession>
<evidence type="ECO:0000256" key="18">
    <source>
        <dbReference type="SAM" id="MobiDB-lite"/>
    </source>
</evidence>
<gene>
    <name evidence="16 21" type="primary">trpC</name>
    <name evidence="17" type="synonym">trpF</name>
    <name evidence="21" type="ORF">J7S26_00855</name>
</gene>